<evidence type="ECO:0000256" key="1">
    <source>
        <dbReference type="SAM" id="SignalP"/>
    </source>
</evidence>
<accession>A0ABP6XLS4</accession>
<sequence>MTGRRLFRTGLALAGAAALTTAALAAPTQAATTSTTGTTEACVMTTGAITAAGAQSISFVRGTPPVKSHWLDTNGLFQPGKVRVTAQFVREPNAIGADIYGDVIEGDSLYSVAFGVGDHGELDPDWPPARRRVGGGWSTYRALEVSEYEVVKDRVYRSTAYGLRNDGTLFRWNTSDGSWRRTGSAPGFGSVKSMALIGKTATSDTFLANLSGGALYTIKIPLSTPMKPVVTKVRPSGWGGFEKLIADKCGNSGTLLLAIDNDTKSGYTYAMSHANGAATVIQNLGKVNSTFPDAVNFRWANIPRGDPLNGG</sequence>
<comment type="caution">
    <text evidence="2">The sequence shown here is derived from an EMBL/GenBank/DDBJ whole genome shotgun (WGS) entry which is preliminary data.</text>
</comment>
<dbReference type="EMBL" id="BAABAA010000006">
    <property type="protein sequence ID" value="GAA3569159.1"/>
    <property type="molecule type" value="Genomic_DNA"/>
</dbReference>
<protein>
    <submittedName>
        <fullName evidence="2">Uncharacterized protein</fullName>
    </submittedName>
</protein>
<keyword evidence="1" id="KW-0732">Signal</keyword>
<dbReference type="RefSeq" id="WP_344843154.1">
    <property type="nucleotide sequence ID" value="NZ_BAABAA010000006.1"/>
</dbReference>
<gene>
    <name evidence="2" type="ORF">GCM10022235_42880</name>
</gene>
<name>A0ABP6XLS4_9ACTN</name>
<feature type="chain" id="PRO_5046420558" evidence="1">
    <location>
        <begin position="26"/>
        <end position="311"/>
    </location>
</feature>
<dbReference type="PROSITE" id="PS51318">
    <property type="entry name" value="TAT"/>
    <property type="match status" value="1"/>
</dbReference>
<feature type="signal peptide" evidence="1">
    <location>
        <begin position="1"/>
        <end position="25"/>
    </location>
</feature>
<reference evidence="3" key="1">
    <citation type="journal article" date="2019" name="Int. J. Syst. Evol. Microbiol.">
        <title>The Global Catalogue of Microorganisms (GCM) 10K type strain sequencing project: providing services to taxonomists for standard genome sequencing and annotation.</title>
        <authorList>
            <consortium name="The Broad Institute Genomics Platform"/>
            <consortium name="The Broad Institute Genome Sequencing Center for Infectious Disease"/>
            <person name="Wu L."/>
            <person name="Ma J."/>
        </authorList>
    </citation>
    <scope>NUCLEOTIDE SEQUENCE [LARGE SCALE GENOMIC DNA]</scope>
    <source>
        <strain evidence="3">JCM 16928</strain>
    </source>
</reference>
<evidence type="ECO:0000313" key="2">
    <source>
        <dbReference type="EMBL" id="GAA3569159.1"/>
    </source>
</evidence>
<proteinExistence type="predicted"/>
<dbReference type="Proteomes" id="UP001501222">
    <property type="component" value="Unassembled WGS sequence"/>
</dbReference>
<evidence type="ECO:0000313" key="3">
    <source>
        <dbReference type="Proteomes" id="UP001501222"/>
    </source>
</evidence>
<organism evidence="2 3">
    <name type="scientific">Kribbella ginsengisoli</name>
    <dbReference type="NCBI Taxonomy" id="363865"/>
    <lineage>
        <taxon>Bacteria</taxon>
        <taxon>Bacillati</taxon>
        <taxon>Actinomycetota</taxon>
        <taxon>Actinomycetes</taxon>
        <taxon>Propionibacteriales</taxon>
        <taxon>Kribbellaceae</taxon>
        <taxon>Kribbella</taxon>
    </lineage>
</organism>
<keyword evidence="3" id="KW-1185">Reference proteome</keyword>
<dbReference type="InterPro" id="IPR006311">
    <property type="entry name" value="TAT_signal"/>
</dbReference>